<feature type="domain" description="PPM-type phosphatase" evidence="1">
    <location>
        <begin position="80"/>
        <end position="326"/>
    </location>
</feature>
<dbReference type="SMART" id="SM00331">
    <property type="entry name" value="PP2C_SIG"/>
    <property type="match status" value="1"/>
</dbReference>
<proteinExistence type="predicted"/>
<accession>A0A7Y5ZZD5</accession>
<sequence>MTCPSCGTVAADGSAFCEHCGTALGASAPAAVAVLETPDEPATPVCRSCGGTIAPDGYCEHCGELAVSARDHWTELPSPLVGGVCDKGRRKSRNEDAMALAVVGTTAVLVVCDGVSNIPDSDVASLAASRAARDVLATAEPQTVSSWSALLITAAAAADQAIADAVGDMTGRAEPPSCTFVATVVDGPTVVAGWLGDSRAYWIPDEGDSHQISVDDSAANEMIARGIPRARAEASREGHAITRWLGPDAETVVPQTATTRAQGPGWVLVVSDGLWNYCSEAADVADLLHRTAEKVGPSPDAIAGELVRWANEQGGHDNITAALARVAAPFDTVQTEETVSAQSAPPAA</sequence>
<name>A0A7Y5ZZD5_9CELL</name>
<dbReference type="AlphaFoldDB" id="A0A7Y5ZZD5"/>
<dbReference type="Proteomes" id="UP000565724">
    <property type="component" value="Unassembled WGS sequence"/>
</dbReference>
<dbReference type="Pfam" id="PF13672">
    <property type="entry name" value="PP2C_2"/>
    <property type="match status" value="1"/>
</dbReference>
<dbReference type="SUPFAM" id="SSF81606">
    <property type="entry name" value="PP2C-like"/>
    <property type="match status" value="1"/>
</dbReference>
<dbReference type="Gene3D" id="3.60.40.10">
    <property type="entry name" value="PPM-type phosphatase domain"/>
    <property type="match status" value="1"/>
</dbReference>
<dbReference type="SMART" id="SM00332">
    <property type="entry name" value="PP2Cc"/>
    <property type="match status" value="1"/>
</dbReference>
<dbReference type="CDD" id="cd00143">
    <property type="entry name" value="PP2Cc"/>
    <property type="match status" value="1"/>
</dbReference>
<organism evidence="2 3">
    <name type="scientific">Cellulomonas humilata</name>
    <dbReference type="NCBI Taxonomy" id="144055"/>
    <lineage>
        <taxon>Bacteria</taxon>
        <taxon>Bacillati</taxon>
        <taxon>Actinomycetota</taxon>
        <taxon>Actinomycetes</taxon>
        <taxon>Micrococcales</taxon>
        <taxon>Cellulomonadaceae</taxon>
        <taxon>Cellulomonas</taxon>
    </lineage>
</organism>
<evidence type="ECO:0000313" key="3">
    <source>
        <dbReference type="Proteomes" id="UP000565724"/>
    </source>
</evidence>
<dbReference type="InterPro" id="IPR036457">
    <property type="entry name" value="PPM-type-like_dom_sf"/>
</dbReference>
<dbReference type="PROSITE" id="PS51746">
    <property type="entry name" value="PPM_2"/>
    <property type="match status" value="1"/>
</dbReference>
<dbReference type="InterPro" id="IPR025874">
    <property type="entry name" value="DZR"/>
</dbReference>
<evidence type="ECO:0000313" key="2">
    <source>
        <dbReference type="EMBL" id="NUU16293.1"/>
    </source>
</evidence>
<dbReference type="InterPro" id="IPR001932">
    <property type="entry name" value="PPM-type_phosphatase-like_dom"/>
</dbReference>
<protein>
    <submittedName>
        <fullName evidence="2">Zinc-ribbon domain-containing protein</fullName>
    </submittedName>
</protein>
<dbReference type="Pfam" id="PF12773">
    <property type="entry name" value="DZR"/>
    <property type="match status" value="1"/>
</dbReference>
<evidence type="ECO:0000259" key="1">
    <source>
        <dbReference type="PROSITE" id="PS51746"/>
    </source>
</evidence>
<gene>
    <name evidence="2" type="ORF">HP550_03390</name>
</gene>
<keyword evidence="3" id="KW-1185">Reference proteome</keyword>
<comment type="caution">
    <text evidence="2">The sequence shown here is derived from an EMBL/GenBank/DDBJ whole genome shotgun (WGS) entry which is preliminary data.</text>
</comment>
<reference evidence="2 3" key="1">
    <citation type="submission" date="2020-05" db="EMBL/GenBank/DDBJ databases">
        <title>Genome Sequencing of Type Strains.</title>
        <authorList>
            <person name="Lemaire J.F."/>
            <person name="Inderbitzin P."/>
            <person name="Gregorio O.A."/>
            <person name="Collins S.B."/>
            <person name="Wespe N."/>
            <person name="Knight-Connoni V."/>
        </authorList>
    </citation>
    <scope>NUCLEOTIDE SEQUENCE [LARGE SCALE GENOMIC DNA]</scope>
    <source>
        <strain evidence="2 3">ATCC 25174</strain>
    </source>
</reference>
<dbReference type="EMBL" id="JABMCI010000044">
    <property type="protein sequence ID" value="NUU16293.1"/>
    <property type="molecule type" value="Genomic_DNA"/>
</dbReference>